<dbReference type="KEGG" id="tim:GMBLW1_20320"/>
<dbReference type="EMBL" id="LR593887">
    <property type="protein sequence ID" value="VTR99872.1"/>
    <property type="molecule type" value="Genomic_DNA"/>
</dbReference>
<dbReference type="CDD" id="cd02065">
    <property type="entry name" value="B12-binding_like"/>
    <property type="match status" value="1"/>
</dbReference>
<name>A0A6C2YK25_9BACT</name>
<dbReference type="Pfam" id="PF02607">
    <property type="entry name" value="B12-binding_2"/>
    <property type="match status" value="1"/>
</dbReference>
<dbReference type="RefSeq" id="WP_162657163.1">
    <property type="nucleotide sequence ID" value="NZ_LR593887.1"/>
</dbReference>
<dbReference type="EMBL" id="LR586016">
    <property type="protein sequence ID" value="VIP01928.1"/>
    <property type="molecule type" value="Genomic_DNA"/>
</dbReference>
<dbReference type="CDD" id="cd04762">
    <property type="entry name" value="HTH_MerR-trunc"/>
    <property type="match status" value="1"/>
</dbReference>
<dbReference type="SUPFAM" id="SSF46955">
    <property type="entry name" value="Putative DNA-binding domain"/>
    <property type="match status" value="1"/>
</dbReference>
<dbReference type="PROSITE" id="PS51332">
    <property type="entry name" value="B12_BINDING"/>
    <property type="match status" value="1"/>
</dbReference>
<dbReference type="GO" id="GO:0046872">
    <property type="term" value="F:metal ion binding"/>
    <property type="evidence" value="ECO:0007669"/>
    <property type="project" value="InterPro"/>
</dbReference>
<evidence type="ECO:0000256" key="1">
    <source>
        <dbReference type="SAM" id="MobiDB-lite"/>
    </source>
</evidence>
<evidence type="ECO:0000313" key="4">
    <source>
        <dbReference type="Proteomes" id="UP000464378"/>
    </source>
</evidence>
<proteinExistence type="predicted"/>
<gene>
    <name evidence="3" type="ORF">GMBLW1_20320</name>
</gene>
<evidence type="ECO:0000259" key="2">
    <source>
        <dbReference type="PROSITE" id="PS51332"/>
    </source>
</evidence>
<dbReference type="InterPro" id="IPR036594">
    <property type="entry name" value="Meth_synthase_dom"/>
</dbReference>
<feature type="compositionally biased region" description="Basic residues" evidence="1">
    <location>
        <begin position="299"/>
        <end position="309"/>
    </location>
</feature>
<evidence type="ECO:0000313" key="3">
    <source>
        <dbReference type="EMBL" id="VIP01928.1"/>
    </source>
</evidence>
<dbReference type="InterPro" id="IPR036724">
    <property type="entry name" value="Cobalamin-bd_sf"/>
</dbReference>
<dbReference type="InterPro" id="IPR041657">
    <property type="entry name" value="HTH_17"/>
</dbReference>
<dbReference type="InterPro" id="IPR009061">
    <property type="entry name" value="DNA-bd_dom_put_sf"/>
</dbReference>
<sequence>MNRLPVPDDPNGSEPQYVSTAQVARALGVSVTTVKRWVDESILPAHRTPGGHRKLLINDVLRLVREGSFPHADLGQLQIPRMPVEESDPRALSKQLTDALLASDSEAVRSLIHGAYRNGVSIEFLADRIIGPAMAYVGHQWEAGQIGIMHEHRSTQACVGALYELRGMLRMQAVDANRPVAICGAPEHDHYTMPSLLAKLVLLDAGWNAINLGPNTPMSAFLDAMHLYKPTLIVVSISYLPDPHQFLQKYSEFYRQAEQLGIPVAVGGRGLTETLRVNMPYTTFGDGLTHLSAFARTLYRRPQRPRRGRPPGSTRRNDLGGIDDDGMDGDD</sequence>
<accession>A0A6C2YK25</accession>
<dbReference type="GO" id="GO:0031419">
    <property type="term" value="F:cobalamin binding"/>
    <property type="evidence" value="ECO:0007669"/>
    <property type="project" value="InterPro"/>
</dbReference>
<protein>
    <recommendedName>
        <fullName evidence="2">B12-binding domain-containing protein</fullName>
    </recommendedName>
</protein>
<dbReference type="AlphaFoldDB" id="A0A6C2YK25"/>
<feature type="region of interest" description="Disordered" evidence="1">
    <location>
        <begin position="299"/>
        <end position="331"/>
    </location>
</feature>
<dbReference type="InterPro" id="IPR010093">
    <property type="entry name" value="SinI_DNA-bd"/>
</dbReference>
<dbReference type="Pfam" id="PF12728">
    <property type="entry name" value="HTH_17"/>
    <property type="match status" value="1"/>
</dbReference>
<dbReference type="GO" id="GO:0003677">
    <property type="term" value="F:DNA binding"/>
    <property type="evidence" value="ECO:0007669"/>
    <property type="project" value="InterPro"/>
</dbReference>
<dbReference type="InterPro" id="IPR006158">
    <property type="entry name" value="Cobalamin-bd"/>
</dbReference>
<dbReference type="Proteomes" id="UP000464378">
    <property type="component" value="Chromosome"/>
</dbReference>
<dbReference type="Gene3D" id="1.10.1240.10">
    <property type="entry name" value="Methionine synthase domain"/>
    <property type="match status" value="1"/>
</dbReference>
<dbReference type="NCBIfam" id="TIGR01764">
    <property type="entry name" value="excise"/>
    <property type="match status" value="1"/>
</dbReference>
<organism evidence="3">
    <name type="scientific">Tuwongella immobilis</name>
    <dbReference type="NCBI Taxonomy" id="692036"/>
    <lineage>
        <taxon>Bacteria</taxon>
        <taxon>Pseudomonadati</taxon>
        <taxon>Planctomycetota</taxon>
        <taxon>Planctomycetia</taxon>
        <taxon>Gemmatales</taxon>
        <taxon>Gemmataceae</taxon>
        <taxon>Tuwongella</taxon>
    </lineage>
</organism>
<reference evidence="3" key="1">
    <citation type="submission" date="2019-04" db="EMBL/GenBank/DDBJ databases">
        <authorList>
            <consortium name="Science for Life Laboratories"/>
        </authorList>
    </citation>
    <scope>NUCLEOTIDE SEQUENCE</scope>
    <source>
        <strain evidence="3">MBLW1</strain>
    </source>
</reference>
<feature type="compositionally biased region" description="Acidic residues" evidence="1">
    <location>
        <begin position="321"/>
        <end position="331"/>
    </location>
</feature>
<feature type="domain" description="B12-binding" evidence="2">
    <location>
        <begin position="178"/>
        <end position="305"/>
    </location>
</feature>
<dbReference type="InParanoid" id="A0A6C2YK25"/>
<dbReference type="Gene3D" id="3.40.50.280">
    <property type="entry name" value="Cobalamin-binding domain"/>
    <property type="match status" value="1"/>
</dbReference>
<dbReference type="InterPro" id="IPR003759">
    <property type="entry name" value="Cbl-bd_cap"/>
</dbReference>
<keyword evidence="4" id="KW-1185">Reference proteome</keyword>
<dbReference type="Gene3D" id="1.10.1660.10">
    <property type="match status" value="1"/>
</dbReference>
<dbReference type="SUPFAM" id="SSF52242">
    <property type="entry name" value="Cobalamin (vitamin B12)-binding domain"/>
    <property type="match status" value="1"/>
</dbReference>